<comment type="similarity">
    <text evidence="11 12">Belongs to the TonB-dependent receptor family.</text>
</comment>
<keyword evidence="8 12" id="KW-0798">TonB box</keyword>
<proteinExistence type="inferred from homology"/>
<dbReference type="PANTHER" id="PTHR32552">
    <property type="entry name" value="FERRICHROME IRON RECEPTOR-RELATED"/>
    <property type="match status" value="1"/>
</dbReference>
<dbReference type="InterPro" id="IPR000531">
    <property type="entry name" value="Beta-barrel_TonB"/>
</dbReference>
<keyword evidence="7" id="KW-0406">Ion transport</keyword>
<dbReference type="PANTHER" id="PTHR32552:SF81">
    <property type="entry name" value="TONB-DEPENDENT OUTER MEMBRANE RECEPTOR"/>
    <property type="match status" value="1"/>
</dbReference>
<evidence type="ECO:0000256" key="8">
    <source>
        <dbReference type="ARBA" id="ARBA00023077"/>
    </source>
</evidence>
<evidence type="ECO:0000256" key="9">
    <source>
        <dbReference type="ARBA" id="ARBA00023136"/>
    </source>
</evidence>
<feature type="domain" description="TonB-dependent receptor-like beta-barrel" evidence="13">
    <location>
        <begin position="403"/>
        <end position="915"/>
    </location>
</feature>
<comment type="caution">
    <text evidence="15">The sequence shown here is derived from an EMBL/GenBank/DDBJ whole genome shotgun (WGS) entry which is preliminary data.</text>
</comment>
<evidence type="ECO:0008006" key="17">
    <source>
        <dbReference type="Google" id="ProtNLM"/>
    </source>
</evidence>
<comment type="subcellular location">
    <subcellularLocation>
        <location evidence="1 11">Cell outer membrane</location>
        <topology evidence="1 11">Multi-pass membrane protein</topology>
    </subcellularLocation>
</comment>
<keyword evidence="6" id="KW-0408">Iron</keyword>
<keyword evidence="9 11" id="KW-0472">Membrane</keyword>
<evidence type="ECO:0000259" key="14">
    <source>
        <dbReference type="Pfam" id="PF07715"/>
    </source>
</evidence>
<evidence type="ECO:0000256" key="2">
    <source>
        <dbReference type="ARBA" id="ARBA00022448"/>
    </source>
</evidence>
<dbReference type="SUPFAM" id="SSF56935">
    <property type="entry name" value="Porins"/>
    <property type="match status" value="1"/>
</dbReference>
<dbReference type="Pfam" id="PF00593">
    <property type="entry name" value="TonB_dep_Rec_b-barrel"/>
    <property type="match status" value="1"/>
</dbReference>
<evidence type="ECO:0000256" key="4">
    <source>
        <dbReference type="ARBA" id="ARBA00022496"/>
    </source>
</evidence>
<dbReference type="PROSITE" id="PS52016">
    <property type="entry name" value="TONB_DEPENDENT_REC_3"/>
    <property type="match status" value="1"/>
</dbReference>
<evidence type="ECO:0000256" key="11">
    <source>
        <dbReference type="PROSITE-ProRule" id="PRU01360"/>
    </source>
</evidence>
<keyword evidence="4" id="KW-0410">Iron transport</keyword>
<dbReference type="AlphaFoldDB" id="A0A062U209"/>
<dbReference type="InterPro" id="IPR036942">
    <property type="entry name" value="Beta-barrel_TonB_sf"/>
</dbReference>
<keyword evidence="3 11" id="KW-1134">Transmembrane beta strand</keyword>
<evidence type="ECO:0000256" key="12">
    <source>
        <dbReference type="RuleBase" id="RU003357"/>
    </source>
</evidence>
<keyword evidence="2 11" id="KW-0813">Transport</keyword>
<sequence>MVIGLAAPAAVAQEDTGETQRTLSTVTVTTQKTEESIQDVPIAVSAFDEDALAKMQLAGGPDLVKSIPNVNFTKGNFTGYNFRIRGIGVDAVSTSADNGVGVHQNDIPLTSNNLFEAEFYDIERIEVLRGPQGTLYGRNATGGVFNLITAKPVLGEYQANIDLTYGNYDTFKAKGMVNVPIGESLAFRLAGSLLQRGGYVDNITTGNEIDDRDLFSVRATLAWEPTDRLRGWVSYEHFEEDDNRLRSGKQFCKKDANLTTFAGIAIEPDDQNITSLGCEDAPLSESKDRVNSTGTLAGSWGVVAGLSDGDVYLRPALSDERTIESVIDPRYQAETDFFSWKAEFDLTDSLLLTYLGSYNESERYSEEDYNKSVPDIPFNDLSAIPPGLSTQADLYNALFPGGFVSDPQLGTFNQLTTYDLSGGQSEQTTHEIRLQSDFSGRFNFNLGAISVNYETGGADDIGESYYVMSNTLTAITQFNNAVYQATYDAVIGGGGTADQAAAAAAAQAPFGGLTPVDTSGDGEGSLRGNINNLGRNYFRSVTPYKLDSFAVFGEGYYDLTDDLQLTVGLRYTSDDKTVQNIPTYLFTPVSVRPDPLVPVPSATSANGIVNKKFEEVTGRIGFDWSPDLSFSEDTLIYAFYSKGYKGGGINPPQPQGTPSIVPETFEPEFINAFEVGTKNTLANGALQLNATAFYYDYEGYQVSQIVNRTSANINVDAEIKGLELETIWNPASTFVVNANLGLLDAKVKDTEAIDVLDRTAGDPNYIALKNPFDASNCVISSQAYATVLGAIQGGLLAEGSTLGLCTGAFAGQESTFGLPEGSFTPGQGFAKDLDGNKLPGTPDMTLSLGAEYTWETVSNSNWDVRIRADYYYQADSYSRMWNTARDKLDSWENLNLSLQFYNDPSQIQVELFGKNVMDQDNITGAYLTDDSSGLFTNAYYNEPRTYGIRVSKTW</sequence>
<dbReference type="eggNOG" id="COG1629">
    <property type="taxonomic scope" value="Bacteria"/>
</dbReference>
<organism evidence="15 16">
    <name type="scientific">Hyphomonas pacifica</name>
    <dbReference type="NCBI Taxonomy" id="1280941"/>
    <lineage>
        <taxon>Bacteria</taxon>
        <taxon>Pseudomonadati</taxon>
        <taxon>Pseudomonadota</taxon>
        <taxon>Alphaproteobacteria</taxon>
        <taxon>Hyphomonadales</taxon>
        <taxon>Hyphomonadaceae</taxon>
        <taxon>Hyphomonas</taxon>
    </lineage>
</organism>
<dbReference type="Pfam" id="PF07715">
    <property type="entry name" value="Plug"/>
    <property type="match status" value="1"/>
</dbReference>
<name>A0A062U209_9PROT</name>
<evidence type="ECO:0000256" key="7">
    <source>
        <dbReference type="ARBA" id="ARBA00023065"/>
    </source>
</evidence>
<evidence type="ECO:0000256" key="5">
    <source>
        <dbReference type="ARBA" id="ARBA00022692"/>
    </source>
</evidence>
<dbReference type="Gene3D" id="2.40.170.20">
    <property type="entry name" value="TonB-dependent receptor, beta-barrel domain"/>
    <property type="match status" value="3"/>
</dbReference>
<dbReference type="GO" id="GO:0009279">
    <property type="term" value="C:cell outer membrane"/>
    <property type="evidence" value="ECO:0007669"/>
    <property type="project" value="UniProtKB-SubCell"/>
</dbReference>
<evidence type="ECO:0000256" key="3">
    <source>
        <dbReference type="ARBA" id="ARBA00022452"/>
    </source>
</evidence>
<dbReference type="GO" id="GO:0006826">
    <property type="term" value="P:iron ion transport"/>
    <property type="evidence" value="ECO:0007669"/>
    <property type="project" value="UniProtKB-KW"/>
</dbReference>
<evidence type="ECO:0000256" key="10">
    <source>
        <dbReference type="ARBA" id="ARBA00023237"/>
    </source>
</evidence>
<dbReference type="STRING" id="1280941.HY2_03490"/>
<gene>
    <name evidence="15" type="ORF">HY3_02650</name>
</gene>
<keyword evidence="5 11" id="KW-0812">Transmembrane</keyword>
<dbReference type="Proteomes" id="UP000249123">
    <property type="component" value="Unassembled WGS sequence"/>
</dbReference>
<keyword evidence="16" id="KW-1185">Reference proteome</keyword>
<dbReference type="InterPro" id="IPR012910">
    <property type="entry name" value="Plug_dom"/>
</dbReference>
<accession>A0A062U209</accession>
<reference evidence="15 16" key="1">
    <citation type="submission" date="2013-04" db="EMBL/GenBank/DDBJ databases">
        <title>Hyphomonas sp. T24B3 Genome Sequencing.</title>
        <authorList>
            <person name="Lai Q."/>
            <person name="Shao Z."/>
        </authorList>
    </citation>
    <scope>NUCLEOTIDE SEQUENCE [LARGE SCALE GENOMIC DNA]</scope>
    <source>
        <strain evidence="15 16">T24B3</strain>
    </source>
</reference>
<evidence type="ECO:0000313" key="16">
    <source>
        <dbReference type="Proteomes" id="UP000249123"/>
    </source>
</evidence>
<keyword evidence="10 11" id="KW-0998">Cell outer membrane</keyword>
<evidence type="ECO:0000256" key="1">
    <source>
        <dbReference type="ARBA" id="ARBA00004571"/>
    </source>
</evidence>
<dbReference type="InterPro" id="IPR039426">
    <property type="entry name" value="TonB-dep_rcpt-like"/>
</dbReference>
<evidence type="ECO:0000259" key="13">
    <source>
        <dbReference type="Pfam" id="PF00593"/>
    </source>
</evidence>
<evidence type="ECO:0000256" key="6">
    <source>
        <dbReference type="ARBA" id="ARBA00023004"/>
    </source>
</evidence>
<evidence type="ECO:0000313" key="15">
    <source>
        <dbReference type="EMBL" id="RAN33269.1"/>
    </source>
</evidence>
<protein>
    <recommendedName>
        <fullName evidence="17">TonB-denpendent receptor</fullName>
    </recommendedName>
</protein>
<dbReference type="EMBL" id="AWFB01000023">
    <property type="protein sequence ID" value="RAN33269.1"/>
    <property type="molecule type" value="Genomic_DNA"/>
</dbReference>
<feature type="domain" description="TonB-dependent receptor plug" evidence="14">
    <location>
        <begin position="37"/>
        <end position="144"/>
    </location>
</feature>